<feature type="compositionally biased region" description="Basic residues" evidence="1">
    <location>
        <begin position="84"/>
        <end position="93"/>
    </location>
</feature>
<sequence length="105" mass="11275">MGDLSDPNRTARATNRHRSIRLIHSYAVLAIFGARSGYSTSAGAVPWDTLVGVCEHVTGFLSKTESAVTAKTADKAKYPNSRLRAGHRNKYATKRSGSAAPCPEL</sequence>
<gene>
    <name evidence="2" type="ORF">GcC1_219022</name>
</gene>
<evidence type="ECO:0000256" key="1">
    <source>
        <dbReference type="SAM" id="MobiDB-lite"/>
    </source>
</evidence>
<accession>A0A420H888</accession>
<protein>
    <submittedName>
        <fullName evidence="2">Uncharacterized protein</fullName>
    </submittedName>
</protein>
<organism evidence="2 3">
    <name type="scientific">Golovinomyces cichoracearum</name>
    <dbReference type="NCBI Taxonomy" id="62708"/>
    <lineage>
        <taxon>Eukaryota</taxon>
        <taxon>Fungi</taxon>
        <taxon>Dikarya</taxon>
        <taxon>Ascomycota</taxon>
        <taxon>Pezizomycotina</taxon>
        <taxon>Leotiomycetes</taxon>
        <taxon>Erysiphales</taxon>
        <taxon>Erysiphaceae</taxon>
        <taxon>Golovinomyces</taxon>
    </lineage>
</organism>
<feature type="region of interest" description="Disordered" evidence="1">
    <location>
        <begin position="79"/>
        <end position="105"/>
    </location>
</feature>
<dbReference type="EMBL" id="MCBR01021943">
    <property type="protein sequence ID" value="RKF53638.1"/>
    <property type="molecule type" value="Genomic_DNA"/>
</dbReference>
<dbReference type="AlphaFoldDB" id="A0A420H888"/>
<name>A0A420H888_9PEZI</name>
<reference evidence="2 3" key="1">
    <citation type="journal article" date="2018" name="BMC Genomics">
        <title>Comparative genome analyses reveal sequence features reflecting distinct modes of host-adaptation between dicot and monocot powdery mildew.</title>
        <authorList>
            <person name="Wu Y."/>
            <person name="Ma X."/>
            <person name="Pan Z."/>
            <person name="Kale S.D."/>
            <person name="Song Y."/>
            <person name="King H."/>
            <person name="Zhang Q."/>
            <person name="Presley C."/>
            <person name="Deng X."/>
            <person name="Wei C.I."/>
            <person name="Xiao S."/>
        </authorList>
    </citation>
    <scope>NUCLEOTIDE SEQUENCE [LARGE SCALE GENOMIC DNA]</scope>
    <source>
        <strain evidence="2">UCSC1</strain>
    </source>
</reference>
<dbReference type="Proteomes" id="UP000285405">
    <property type="component" value="Unassembled WGS sequence"/>
</dbReference>
<evidence type="ECO:0000313" key="2">
    <source>
        <dbReference type="EMBL" id="RKF53638.1"/>
    </source>
</evidence>
<comment type="caution">
    <text evidence="2">The sequence shown here is derived from an EMBL/GenBank/DDBJ whole genome shotgun (WGS) entry which is preliminary data.</text>
</comment>
<evidence type="ECO:0000313" key="3">
    <source>
        <dbReference type="Proteomes" id="UP000285405"/>
    </source>
</evidence>
<proteinExistence type="predicted"/>